<evidence type="ECO:0000256" key="5">
    <source>
        <dbReference type="ARBA" id="ARBA00023049"/>
    </source>
</evidence>
<dbReference type="GO" id="GO:0046872">
    <property type="term" value="F:metal ion binding"/>
    <property type="evidence" value="ECO:0007669"/>
    <property type="project" value="UniProtKB-KW"/>
</dbReference>
<evidence type="ECO:0000256" key="4">
    <source>
        <dbReference type="ARBA" id="ARBA00022833"/>
    </source>
</evidence>
<feature type="domain" description="JAB" evidence="6">
    <location>
        <begin position="22"/>
        <end position="112"/>
    </location>
</feature>
<dbReference type="Proteomes" id="UP000494119">
    <property type="component" value="Unassembled WGS sequence"/>
</dbReference>
<evidence type="ECO:0000313" key="8">
    <source>
        <dbReference type="Proteomes" id="UP000494119"/>
    </source>
</evidence>
<evidence type="ECO:0000313" key="7">
    <source>
        <dbReference type="EMBL" id="CAB3781835.1"/>
    </source>
</evidence>
<keyword evidence="2" id="KW-0479">Metal-binding</keyword>
<dbReference type="Pfam" id="PF14464">
    <property type="entry name" value="Prok-JAB"/>
    <property type="match status" value="1"/>
</dbReference>
<evidence type="ECO:0000256" key="1">
    <source>
        <dbReference type="ARBA" id="ARBA00022670"/>
    </source>
</evidence>
<reference evidence="7 8" key="1">
    <citation type="submission" date="2020-04" db="EMBL/GenBank/DDBJ databases">
        <authorList>
            <person name="De Canck E."/>
        </authorList>
    </citation>
    <scope>NUCLEOTIDE SEQUENCE [LARGE SCALE GENOMIC DNA]</scope>
    <source>
        <strain evidence="7 8">LMG 28688</strain>
    </source>
</reference>
<evidence type="ECO:0000256" key="2">
    <source>
        <dbReference type="ARBA" id="ARBA00022723"/>
    </source>
</evidence>
<dbReference type="GO" id="GO:0006508">
    <property type="term" value="P:proteolysis"/>
    <property type="evidence" value="ECO:0007669"/>
    <property type="project" value="UniProtKB-KW"/>
</dbReference>
<keyword evidence="1" id="KW-0645">Protease</keyword>
<dbReference type="AlphaFoldDB" id="A0A6J5FPF2"/>
<keyword evidence="3" id="KW-0378">Hydrolase</keyword>
<gene>
    <name evidence="7" type="ORF">LMG28688_01346</name>
</gene>
<sequence length="162" mass="18312">MAAERTIRIPLLTWRRLVAELHKRGKRRQESGAFLLGKTTVPDGRVEAFVCYDDLDPTALSKGIVMFHAKGFSELWDLCEKKELQVLADVHTHPTADVRQSSIDQDHPMLPVAGHVALILPRYGYASKWSMAGVGIHVFQGYGRWKSFPHDHPDAPIKLCTW</sequence>
<accession>A0A6J5FPF2</accession>
<dbReference type="GO" id="GO:0008237">
    <property type="term" value="F:metallopeptidase activity"/>
    <property type="evidence" value="ECO:0007669"/>
    <property type="project" value="UniProtKB-KW"/>
</dbReference>
<keyword evidence="5" id="KW-0482">Metalloprotease</keyword>
<organism evidence="7 8">
    <name type="scientific">Paraburkholderia caffeinitolerans</name>
    <dbReference type="NCBI Taxonomy" id="1723730"/>
    <lineage>
        <taxon>Bacteria</taxon>
        <taxon>Pseudomonadati</taxon>
        <taxon>Pseudomonadota</taxon>
        <taxon>Betaproteobacteria</taxon>
        <taxon>Burkholderiales</taxon>
        <taxon>Burkholderiaceae</taxon>
        <taxon>Paraburkholderia</taxon>
    </lineage>
</organism>
<dbReference type="InterPro" id="IPR028090">
    <property type="entry name" value="JAB_dom_prok"/>
</dbReference>
<keyword evidence="8" id="KW-1185">Reference proteome</keyword>
<protein>
    <recommendedName>
        <fullName evidence="6">JAB domain-containing protein</fullName>
    </recommendedName>
</protein>
<evidence type="ECO:0000259" key="6">
    <source>
        <dbReference type="Pfam" id="PF14464"/>
    </source>
</evidence>
<keyword evidence="4" id="KW-0862">Zinc</keyword>
<dbReference type="SUPFAM" id="SSF102712">
    <property type="entry name" value="JAB1/MPN domain"/>
    <property type="match status" value="1"/>
</dbReference>
<dbReference type="EMBL" id="CADIKL010000005">
    <property type="protein sequence ID" value="CAB3781835.1"/>
    <property type="molecule type" value="Genomic_DNA"/>
</dbReference>
<proteinExistence type="predicted"/>
<evidence type="ECO:0000256" key="3">
    <source>
        <dbReference type="ARBA" id="ARBA00022801"/>
    </source>
</evidence>
<dbReference type="Gene3D" id="3.40.140.10">
    <property type="entry name" value="Cytidine Deaminase, domain 2"/>
    <property type="match status" value="1"/>
</dbReference>
<name>A0A6J5FPF2_9BURK</name>
<dbReference type="RefSeq" id="WP_162831538.1">
    <property type="nucleotide sequence ID" value="NZ_CADIKL010000005.1"/>
</dbReference>